<keyword evidence="1" id="KW-0812">Transmembrane</keyword>
<gene>
    <name evidence="2" type="ORF">SDC9_74396</name>
</gene>
<dbReference type="InterPro" id="IPR008875">
    <property type="entry name" value="TraX"/>
</dbReference>
<feature type="transmembrane region" description="Helical" evidence="1">
    <location>
        <begin position="206"/>
        <end position="226"/>
    </location>
</feature>
<comment type="caution">
    <text evidence="2">The sequence shown here is derived from an EMBL/GenBank/DDBJ whole genome shotgun (WGS) entry which is preliminary data.</text>
</comment>
<keyword evidence="1" id="KW-1133">Transmembrane helix</keyword>
<evidence type="ECO:0000313" key="2">
    <source>
        <dbReference type="EMBL" id="MPM27881.1"/>
    </source>
</evidence>
<feature type="transmembrane region" description="Helical" evidence="1">
    <location>
        <begin position="231"/>
        <end position="248"/>
    </location>
</feature>
<feature type="transmembrane region" description="Helical" evidence="1">
    <location>
        <begin position="260"/>
        <end position="281"/>
    </location>
</feature>
<evidence type="ECO:0008006" key="3">
    <source>
        <dbReference type="Google" id="ProtNLM"/>
    </source>
</evidence>
<accession>A0A644YJ10</accession>
<feature type="transmembrane region" description="Helical" evidence="1">
    <location>
        <begin position="29"/>
        <end position="51"/>
    </location>
</feature>
<feature type="transmembrane region" description="Helical" evidence="1">
    <location>
        <begin position="5"/>
        <end position="23"/>
    </location>
</feature>
<protein>
    <recommendedName>
        <fullName evidence="3">TraX protein</fullName>
    </recommendedName>
</protein>
<proteinExistence type="predicted"/>
<feature type="transmembrane region" description="Helical" evidence="1">
    <location>
        <begin position="177"/>
        <end position="200"/>
    </location>
</feature>
<keyword evidence="1" id="KW-0472">Membrane</keyword>
<reference evidence="2" key="1">
    <citation type="submission" date="2019-08" db="EMBL/GenBank/DDBJ databases">
        <authorList>
            <person name="Kucharzyk K."/>
            <person name="Murdoch R.W."/>
            <person name="Higgins S."/>
            <person name="Loffler F."/>
        </authorList>
    </citation>
    <scope>NUCLEOTIDE SEQUENCE</scope>
</reference>
<organism evidence="2">
    <name type="scientific">bioreactor metagenome</name>
    <dbReference type="NCBI Taxonomy" id="1076179"/>
    <lineage>
        <taxon>unclassified sequences</taxon>
        <taxon>metagenomes</taxon>
        <taxon>ecological metagenomes</taxon>
    </lineage>
</organism>
<feature type="transmembrane region" description="Helical" evidence="1">
    <location>
        <begin position="58"/>
        <end position="76"/>
    </location>
</feature>
<feature type="transmembrane region" description="Helical" evidence="1">
    <location>
        <begin position="136"/>
        <end position="165"/>
    </location>
</feature>
<feature type="transmembrane region" description="Helical" evidence="1">
    <location>
        <begin position="82"/>
        <end position="99"/>
    </location>
</feature>
<evidence type="ECO:0000256" key="1">
    <source>
        <dbReference type="SAM" id="Phobius"/>
    </source>
</evidence>
<dbReference type="Pfam" id="PF05857">
    <property type="entry name" value="TraX"/>
    <property type="match status" value="1"/>
</dbReference>
<name>A0A644YJ10_9ZZZZ</name>
<feature type="transmembrane region" description="Helical" evidence="1">
    <location>
        <begin position="111"/>
        <end position="130"/>
    </location>
</feature>
<dbReference type="AlphaFoldDB" id="A0A644YJ10"/>
<dbReference type="EMBL" id="VSSQ01005109">
    <property type="protein sequence ID" value="MPM27881.1"/>
    <property type="molecule type" value="Genomic_DNA"/>
</dbReference>
<sequence length="282" mass="33009">MTTTMLKIVALVTMLIDHIWAFIPGTPYYFHWIGRISAPIFMFCCIIGYTNTKNKIKYISRLYVLSLVMGGINAFLDIQYNFIRTLLIIIAIIFIIEKFEERNRNAKRALITFVLWQIVSSLIIMQLQYLGVSDKILIIMLPVLSNILMLDGGMFFVLMGVLMYIFRNSKKNLLITYILLTVLNMLIYNTKILKVVFHILEKNIKIPFTLLSILFESVFFGVLPAFMKTDLLYGDPQWMMIFALPFILMYNGEKGRELKYLFYVFYPVHIIILYYLGIAFIK</sequence>